<reference evidence="1 2" key="1">
    <citation type="submission" date="2020-10" db="EMBL/GenBank/DDBJ databases">
        <title>Bacillus sp. HD4P25, an endophyte from a halophyte.</title>
        <authorList>
            <person name="Sun J.-Q."/>
        </authorList>
    </citation>
    <scope>NUCLEOTIDE SEQUENCE [LARGE SCALE GENOMIC DNA]</scope>
    <source>
        <strain evidence="1 2">YIM 93174</strain>
    </source>
</reference>
<organism evidence="1 2">
    <name type="scientific">Litchfieldia luteola</name>
    <dbReference type="NCBI Taxonomy" id="682179"/>
    <lineage>
        <taxon>Bacteria</taxon>
        <taxon>Bacillati</taxon>
        <taxon>Bacillota</taxon>
        <taxon>Bacilli</taxon>
        <taxon>Bacillales</taxon>
        <taxon>Bacillaceae</taxon>
        <taxon>Litchfieldia</taxon>
    </lineage>
</organism>
<evidence type="ECO:0000313" key="1">
    <source>
        <dbReference type="EMBL" id="MBE4909615.1"/>
    </source>
</evidence>
<dbReference type="PIRSF" id="PIRSF007531">
    <property type="entry name" value="CPT"/>
    <property type="match status" value="1"/>
</dbReference>
<proteinExistence type="predicted"/>
<accession>A0ABR9QM86</accession>
<dbReference type="EMBL" id="JADCLJ010000022">
    <property type="protein sequence ID" value="MBE4909615.1"/>
    <property type="molecule type" value="Genomic_DNA"/>
</dbReference>
<dbReference type="InterPro" id="IPR012853">
    <property type="entry name" value="CPT"/>
</dbReference>
<dbReference type="Pfam" id="PF07931">
    <property type="entry name" value="CPT"/>
    <property type="match status" value="1"/>
</dbReference>
<dbReference type="Gene3D" id="3.40.50.300">
    <property type="entry name" value="P-loop containing nucleotide triphosphate hydrolases"/>
    <property type="match status" value="1"/>
</dbReference>
<dbReference type="InterPro" id="IPR027417">
    <property type="entry name" value="P-loop_NTPase"/>
</dbReference>
<keyword evidence="2" id="KW-1185">Reference proteome</keyword>
<protein>
    <submittedName>
        <fullName evidence="1">AAA family ATPase</fullName>
    </submittedName>
</protein>
<name>A0ABR9QM86_9BACI</name>
<comment type="caution">
    <text evidence="1">The sequence shown here is derived from an EMBL/GenBank/DDBJ whole genome shotgun (WGS) entry which is preliminary data.</text>
</comment>
<gene>
    <name evidence="1" type="ORF">IMZ08_16300</name>
</gene>
<dbReference type="SUPFAM" id="SSF52540">
    <property type="entry name" value="P-loop containing nucleoside triphosphate hydrolases"/>
    <property type="match status" value="1"/>
</dbReference>
<evidence type="ECO:0000313" key="2">
    <source>
        <dbReference type="Proteomes" id="UP001516662"/>
    </source>
</evidence>
<sequence>MNKGKIIYLNGVSSSGKTSLSKELIKLLPNYFHFSLDDFDYIIEKMEDRQNERLIPIATEVFYHQTIKMFSDKGVNLIIDDVLHDNVSLKSATETLQDYPVLFVGVQCPLEELERRERERGDRTVGQAKIQLNFVHQNGEMYDVEVNTFNEKLEVCAVRIVEAVNQELFSDGWKTFCKV</sequence>
<dbReference type="Proteomes" id="UP001516662">
    <property type="component" value="Unassembled WGS sequence"/>
</dbReference>